<organism evidence="1 2">
    <name type="scientific">Setaria viridis</name>
    <name type="common">Green bristlegrass</name>
    <name type="synonym">Setaria italica subsp. viridis</name>
    <dbReference type="NCBI Taxonomy" id="4556"/>
    <lineage>
        <taxon>Eukaryota</taxon>
        <taxon>Viridiplantae</taxon>
        <taxon>Streptophyta</taxon>
        <taxon>Embryophyta</taxon>
        <taxon>Tracheophyta</taxon>
        <taxon>Spermatophyta</taxon>
        <taxon>Magnoliopsida</taxon>
        <taxon>Liliopsida</taxon>
        <taxon>Poales</taxon>
        <taxon>Poaceae</taxon>
        <taxon>PACMAD clade</taxon>
        <taxon>Panicoideae</taxon>
        <taxon>Panicodae</taxon>
        <taxon>Paniceae</taxon>
        <taxon>Cenchrinae</taxon>
        <taxon>Setaria</taxon>
    </lineage>
</organism>
<evidence type="ECO:0000313" key="1">
    <source>
        <dbReference type="EMBL" id="TKW03642.1"/>
    </source>
</evidence>
<dbReference type="Gramene" id="TKW03642">
    <property type="protein sequence ID" value="TKW03642"/>
    <property type="gene ID" value="SEVIR_7G053909v2"/>
</dbReference>
<dbReference type="AlphaFoldDB" id="A0A4U6TP33"/>
<sequence>MEYDALALGYLSAGVLGVVQAGVLQSMPRTAPLPLVHGPPLTKRPHAWNGLGRNGSCTHDKEERSGLRPPCLAKTGCFMEPARTTRILLHGRRRSCAAVEVEAAEDATTRRARPELRGIRIGGGGRWFGWHAA</sequence>
<protein>
    <submittedName>
        <fullName evidence="1">Uncharacterized protein</fullName>
    </submittedName>
</protein>
<evidence type="ECO:0000313" key="2">
    <source>
        <dbReference type="Proteomes" id="UP000298652"/>
    </source>
</evidence>
<keyword evidence="2" id="KW-1185">Reference proteome</keyword>
<dbReference type="Proteomes" id="UP000298652">
    <property type="component" value="Chromosome 7"/>
</dbReference>
<name>A0A4U6TP33_SETVI</name>
<proteinExistence type="predicted"/>
<dbReference type="EMBL" id="CM016558">
    <property type="protein sequence ID" value="TKW03642.1"/>
    <property type="molecule type" value="Genomic_DNA"/>
</dbReference>
<gene>
    <name evidence="1" type="ORF">SEVIR_7G053909v2</name>
</gene>
<reference evidence="1" key="1">
    <citation type="submission" date="2019-03" db="EMBL/GenBank/DDBJ databases">
        <title>WGS assembly of Setaria viridis.</title>
        <authorList>
            <person name="Huang P."/>
            <person name="Jenkins J."/>
            <person name="Grimwood J."/>
            <person name="Barry K."/>
            <person name="Healey A."/>
            <person name="Mamidi S."/>
            <person name="Sreedasyam A."/>
            <person name="Shu S."/>
            <person name="Feldman M."/>
            <person name="Wu J."/>
            <person name="Yu Y."/>
            <person name="Chen C."/>
            <person name="Johnson J."/>
            <person name="Rokhsar D."/>
            <person name="Baxter I."/>
            <person name="Schmutz J."/>
            <person name="Brutnell T."/>
            <person name="Kellogg E."/>
        </authorList>
    </citation>
    <scope>NUCLEOTIDE SEQUENCE [LARGE SCALE GENOMIC DNA]</scope>
</reference>
<accession>A0A4U6TP33</accession>